<reference evidence="1" key="1">
    <citation type="submission" date="2018-01" db="EMBL/GenBank/DDBJ databases">
        <title>An insight into the sialome of Amazonian anophelines.</title>
        <authorList>
            <person name="Ribeiro J.M."/>
            <person name="Scarpassa V."/>
            <person name="Calvo E."/>
        </authorList>
    </citation>
    <scope>NUCLEOTIDE SEQUENCE</scope>
    <source>
        <tissue evidence="1">Salivary glands</tissue>
    </source>
</reference>
<protein>
    <submittedName>
        <fullName evidence="1">Putative secreted protein</fullName>
    </submittedName>
</protein>
<proteinExistence type="predicted"/>
<dbReference type="AlphaFoldDB" id="A0A2M4C940"/>
<name>A0A2M4C940_9DIPT</name>
<evidence type="ECO:0000313" key="1">
    <source>
        <dbReference type="EMBL" id="MBW61498.1"/>
    </source>
</evidence>
<organism evidence="1">
    <name type="scientific">Anopheles marajoara</name>
    <dbReference type="NCBI Taxonomy" id="58244"/>
    <lineage>
        <taxon>Eukaryota</taxon>
        <taxon>Metazoa</taxon>
        <taxon>Ecdysozoa</taxon>
        <taxon>Arthropoda</taxon>
        <taxon>Hexapoda</taxon>
        <taxon>Insecta</taxon>
        <taxon>Pterygota</taxon>
        <taxon>Neoptera</taxon>
        <taxon>Endopterygota</taxon>
        <taxon>Diptera</taxon>
        <taxon>Nematocera</taxon>
        <taxon>Culicoidea</taxon>
        <taxon>Culicidae</taxon>
        <taxon>Anophelinae</taxon>
        <taxon>Anopheles</taxon>
    </lineage>
</organism>
<sequence length="107" mass="12262">MRFGTFLSRRSPVFSFSSCNCIMLLALRVSGRKCSGLPRRSITRGYMRCVLKNAFNRCASLRTSTHWFAYSFHMSHSESRRSFSLIVERLNTRSPAIEPTMRATVSS</sequence>
<dbReference type="EMBL" id="GGFJ01012357">
    <property type="protein sequence ID" value="MBW61498.1"/>
    <property type="molecule type" value="Transcribed_RNA"/>
</dbReference>
<accession>A0A2M4C940</accession>